<dbReference type="FunFam" id="2.10.25.10:FF:000055">
    <property type="entry name" value="alpha-tectorin isoform X1"/>
    <property type="match status" value="1"/>
</dbReference>
<evidence type="ECO:0000256" key="1">
    <source>
        <dbReference type="ARBA" id="ARBA00023157"/>
    </source>
</evidence>
<dbReference type="Pfam" id="PF01826">
    <property type="entry name" value="TIL"/>
    <property type="match status" value="1"/>
</dbReference>
<dbReference type="PANTHER" id="PTHR11339">
    <property type="entry name" value="EXTRACELLULAR MATRIX GLYCOPROTEIN RELATED"/>
    <property type="match status" value="1"/>
</dbReference>
<dbReference type="GO" id="GO:0031012">
    <property type="term" value="C:extracellular matrix"/>
    <property type="evidence" value="ECO:0007669"/>
    <property type="project" value="TreeGrafter"/>
</dbReference>
<accession>A0A9D4ENY7</accession>
<dbReference type="InterPro" id="IPR050780">
    <property type="entry name" value="Mucin_vWF_Thrombospondin_sf"/>
</dbReference>
<name>A0A9D4ENY7_DREPO</name>
<evidence type="ECO:0000313" key="3">
    <source>
        <dbReference type="EMBL" id="KAH3783098.1"/>
    </source>
</evidence>
<dbReference type="Gene3D" id="2.10.25.10">
    <property type="entry name" value="Laminin"/>
    <property type="match status" value="1"/>
</dbReference>
<keyword evidence="1" id="KW-1015">Disulfide bond</keyword>
<dbReference type="PANTHER" id="PTHR11339:SF386">
    <property type="entry name" value="HEMOLECTIN, ISOFORM A"/>
    <property type="match status" value="1"/>
</dbReference>
<keyword evidence="4" id="KW-1185">Reference proteome</keyword>
<comment type="caution">
    <text evidence="3">The sequence shown here is derived from an EMBL/GenBank/DDBJ whole genome shotgun (WGS) entry which is preliminary data.</text>
</comment>
<dbReference type="AlphaFoldDB" id="A0A9D4ENY7"/>
<dbReference type="Proteomes" id="UP000828390">
    <property type="component" value="Unassembled WGS sequence"/>
</dbReference>
<dbReference type="CDD" id="cd19941">
    <property type="entry name" value="TIL"/>
    <property type="match status" value="1"/>
</dbReference>
<reference evidence="3" key="2">
    <citation type="submission" date="2020-11" db="EMBL/GenBank/DDBJ databases">
        <authorList>
            <person name="McCartney M.A."/>
            <person name="Auch B."/>
            <person name="Kono T."/>
            <person name="Mallez S."/>
            <person name="Becker A."/>
            <person name="Gohl D.M."/>
            <person name="Silverstein K.A.T."/>
            <person name="Koren S."/>
            <person name="Bechman K.B."/>
            <person name="Herman A."/>
            <person name="Abrahante J.E."/>
            <person name="Garbe J."/>
        </authorList>
    </citation>
    <scope>NUCLEOTIDE SEQUENCE</scope>
    <source>
        <strain evidence="3">Duluth1</strain>
        <tissue evidence="3">Whole animal</tissue>
    </source>
</reference>
<evidence type="ECO:0000313" key="4">
    <source>
        <dbReference type="Proteomes" id="UP000828390"/>
    </source>
</evidence>
<evidence type="ECO:0000259" key="2">
    <source>
        <dbReference type="Pfam" id="PF01826"/>
    </source>
</evidence>
<organism evidence="3 4">
    <name type="scientific">Dreissena polymorpha</name>
    <name type="common">Zebra mussel</name>
    <name type="synonym">Mytilus polymorpha</name>
    <dbReference type="NCBI Taxonomy" id="45954"/>
    <lineage>
        <taxon>Eukaryota</taxon>
        <taxon>Metazoa</taxon>
        <taxon>Spiralia</taxon>
        <taxon>Lophotrochozoa</taxon>
        <taxon>Mollusca</taxon>
        <taxon>Bivalvia</taxon>
        <taxon>Autobranchia</taxon>
        <taxon>Heteroconchia</taxon>
        <taxon>Euheterodonta</taxon>
        <taxon>Imparidentia</taxon>
        <taxon>Neoheterodontei</taxon>
        <taxon>Myida</taxon>
        <taxon>Dreissenoidea</taxon>
        <taxon>Dreissenidae</taxon>
        <taxon>Dreissena</taxon>
    </lineage>
</organism>
<dbReference type="InterPro" id="IPR002919">
    <property type="entry name" value="TIL_dom"/>
</dbReference>
<sequence>MRDLCAQIQRAMFEPSLFPAKECPPGLVYSDCASPCPATCQSLHQPVTCPADCVTGCQCPPGRVLQDGRCVEPVACQCEYNHIRFNNTAVIQIGCNKWYVFMGRGVWLLSVVMTM</sequence>
<gene>
    <name evidence="3" type="ORF">DPMN_161026</name>
</gene>
<protein>
    <recommendedName>
        <fullName evidence="2">TIL domain-containing protein</fullName>
    </recommendedName>
</protein>
<dbReference type="EMBL" id="JAIWYP010000008">
    <property type="protein sequence ID" value="KAH3783098.1"/>
    <property type="molecule type" value="Genomic_DNA"/>
</dbReference>
<feature type="domain" description="TIL" evidence="2">
    <location>
        <begin position="23"/>
        <end position="76"/>
    </location>
</feature>
<reference evidence="3" key="1">
    <citation type="journal article" date="2019" name="bioRxiv">
        <title>The Genome of the Zebra Mussel, Dreissena polymorpha: A Resource for Invasive Species Research.</title>
        <authorList>
            <person name="McCartney M.A."/>
            <person name="Auch B."/>
            <person name="Kono T."/>
            <person name="Mallez S."/>
            <person name="Zhang Y."/>
            <person name="Obille A."/>
            <person name="Becker A."/>
            <person name="Abrahante J.E."/>
            <person name="Garbe J."/>
            <person name="Badalamenti J.P."/>
            <person name="Herman A."/>
            <person name="Mangelson H."/>
            <person name="Liachko I."/>
            <person name="Sullivan S."/>
            <person name="Sone E.D."/>
            <person name="Koren S."/>
            <person name="Silverstein K.A.T."/>
            <person name="Beckman K.B."/>
            <person name="Gohl D.M."/>
        </authorList>
    </citation>
    <scope>NUCLEOTIDE SEQUENCE</scope>
    <source>
        <strain evidence="3">Duluth1</strain>
        <tissue evidence="3">Whole animal</tissue>
    </source>
</reference>
<dbReference type="GO" id="GO:0005615">
    <property type="term" value="C:extracellular space"/>
    <property type="evidence" value="ECO:0007669"/>
    <property type="project" value="TreeGrafter"/>
</dbReference>
<proteinExistence type="predicted"/>
<dbReference type="InterPro" id="IPR036084">
    <property type="entry name" value="Ser_inhib-like_sf"/>
</dbReference>
<dbReference type="SUPFAM" id="SSF57567">
    <property type="entry name" value="Serine protease inhibitors"/>
    <property type="match status" value="1"/>
</dbReference>